<dbReference type="SUPFAM" id="SSF101960">
    <property type="entry name" value="Stabilizer of iron transporter SufD"/>
    <property type="match status" value="1"/>
</dbReference>
<evidence type="ECO:0000313" key="5">
    <source>
        <dbReference type="Proteomes" id="UP000010469"/>
    </source>
</evidence>
<sequence length="485" mass="54179">MGSPIELAKDKELKEIVENRGIEEILGKSVPYPKDIEIKGKITRDIIEEISKSKKEPQWMLNLRLKALELFEKLPMPNWIQGIESIDLEEFSQYVKPKVEVAENWDQLPDWMRDMYSRIGLPETEAKVLSGLTAVFDSENIISRLKEELKQKKVIFMPMDEAVQKYPDLVKEYFGKQFPMADHKFAALHYALWSGGAFVYVPKNTKLVNPVEAFFIIGGEMEGQFEHTLLVADDNSSVGTSYIHFIEGCAAPVLRNFSFHDGMVEIYAGKNSQVYFSTLQNWSRSIINFNNKRAVAMENAHVEWVEGSIGSKMTYTYPSTVLRGRGASTKNVSIGISNGPYIKDVGSKAIHAAPDTKSIIISKSISSNGGIAAYRGLVKVLKGAERSFAHVQCDSLILDEKSSAYTLPRNEVDEPTAIVSHEATVGRLGEDQLFYMASRGIREGEAKALIVNGFIRDVLKSLPLETVSILTRVIGMEFSEFGSVG</sequence>
<evidence type="ECO:0000259" key="2">
    <source>
        <dbReference type="Pfam" id="PF01458"/>
    </source>
</evidence>
<dbReference type="GO" id="GO:0016226">
    <property type="term" value="P:iron-sulfur cluster assembly"/>
    <property type="evidence" value="ECO:0007669"/>
    <property type="project" value="InterPro"/>
</dbReference>
<dbReference type="NCBIfam" id="TIGR01980">
    <property type="entry name" value="sufB"/>
    <property type="match status" value="1"/>
</dbReference>
<evidence type="ECO:0000259" key="3">
    <source>
        <dbReference type="Pfam" id="PF19295"/>
    </source>
</evidence>
<dbReference type="InterPro" id="IPR037284">
    <property type="entry name" value="SUF_FeS_clus_asmbl_SufBD_sf"/>
</dbReference>
<dbReference type="KEGG" id="clg:Calag_0876"/>
<dbReference type="InParanoid" id="L0A9U0"/>
<dbReference type="STRING" id="1056495.Calag_0876"/>
<gene>
    <name evidence="4" type="ordered locus">Calag_0876</name>
</gene>
<dbReference type="GeneID" id="14212136"/>
<accession>L0A9U0</accession>
<dbReference type="AlphaFoldDB" id="L0A9U0"/>
<proteinExistence type="inferred from homology"/>
<dbReference type="PANTHER" id="PTHR30508:SF1">
    <property type="entry name" value="UPF0051 PROTEIN ABCI8, CHLOROPLASTIC-RELATED"/>
    <property type="match status" value="1"/>
</dbReference>
<dbReference type="OrthoDB" id="372168at2157"/>
<evidence type="ECO:0000256" key="1">
    <source>
        <dbReference type="ARBA" id="ARBA00043967"/>
    </source>
</evidence>
<dbReference type="HOGENOM" id="CLU_026231_0_1_2"/>
<protein>
    <submittedName>
        <fullName evidence="4">FeS assembly protein SufB</fullName>
    </submittedName>
</protein>
<dbReference type="Proteomes" id="UP000010469">
    <property type="component" value="Chromosome"/>
</dbReference>
<dbReference type="Pfam" id="PF19295">
    <property type="entry name" value="SufBD_N"/>
    <property type="match status" value="1"/>
</dbReference>
<name>L0A9U0_CALLD</name>
<dbReference type="InterPro" id="IPR045595">
    <property type="entry name" value="SufBD_N"/>
</dbReference>
<reference evidence="5" key="1">
    <citation type="submission" date="2012-03" db="EMBL/GenBank/DDBJ databases">
        <title>Complete genome of Caldisphaera lagunensis DSM 15908.</title>
        <authorList>
            <person name="Lucas S."/>
            <person name="Copeland A."/>
            <person name="Lapidus A."/>
            <person name="Glavina del Rio T."/>
            <person name="Dalin E."/>
            <person name="Tice H."/>
            <person name="Bruce D."/>
            <person name="Goodwin L."/>
            <person name="Pitluck S."/>
            <person name="Peters L."/>
            <person name="Mikhailova N."/>
            <person name="Teshima H."/>
            <person name="Kyrpides N."/>
            <person name="Mavromatis K."/>
            <person name="Ivanova N."/>
            <person name="Brettin T."/>
            <person name="Detter J.C."/>
            <person name="Han C."/>
            <person name="Larimer F."/>
            <person name="Land M."/>
            <person name="Hauser L."/>
            <person name="Markowitz V."/>
            <person name="Cheng J.-F."/>
            <person name="Hugenholtz P."/>
            <person name="Woyke T."/>
            <person name="Wu D."/>
            <person name="Spring S."/>
            <person name="Schroeder M."/>
            <person name="Brambilla E."/>
            <person name="Klenk H.-P."/>
            <person name="Eisen J.A."/>
        </authorList>
    </citation>
    <scope>NUCLEOTIDE SEQUENCE [LARGE SCALE GENOMIC DNA]</scope>
    <source>
        <strain evidence="5">DSM 15908 / JCM 11604 / IC-154</strain>
    </source>
</reference>
<evidence type="ECO:0000313" key="4">
    <source>
        <dbReference type="EMBL" id="AFZ70616.1"/>
    </source>
</evidence>
<feature type="domain" description="SUF system FeS cluster assembly SufBD N-terminal" evidence="3">
    <location>
        <begin position="55"/>
        <end position="211"/>
    </location>
</feature>
<dbReference type="InterPro" id="IPR000825">
    <property type="entry name" value="SUF_FeS_clus_asmbl_SufBD_core"/>
</dbReference>
<organism evidence="4 5">
    <name type="scientific">Caldisphaera lagunensis (strain DSM 15908 / JCM 11604 / ANMR 0165 / IC-154)</name>
    <dbReference type="NCBI Taxonomy" id="1056495"/>
    <lineage>
        <taxon>Archaea</taxon>
        <taxon>Thermoproteota</taxon>
        <taxon>Thermoprotei</taxon>
        <taxon>Acidilobales</taxon>
        <taxon>Caldisphaeraceae</taxon>
        <taxon>Caldisphaera</taxon>
    </lineage>
</organism>
<dbReference type="Pfam" id="PF01458">
    <property type="entry name" value="SUFBD_core"/>
    <property type="match status" value="1"/>
</dbReference>
<comment type="similarity">
    <text evidence="1">Belongs to the iron-sulfur cluster assembly SufBD family.</text>
</comment>
<dbReference type="PANTHER" id="PTHR30508">
    <property type="entry name" value="FES CLUSTER ASSEMBLY PROTEIN SUF"/>
    <property type="match status" value="1"/>
</dbReference>
<feature type="domain" description="SUF system FeS cluster assembly SufBD core" evidence="2">
    <location>
        <begin position="215"/>
        <end position="454"/>
    </location>
</feature>
<dbReference type="eggNOG" id="arCOG01715">
    <property type="taxonomic scope" value="Archaea"/>
</dbReference>
<dbReference type="RefSeq" id="WP_015232513.1">
    <property type="nucleotide sequence ID" value="NC_019791.1"/>
</dbReference>
<keyword evidence="5" id="KW-1185">Reference proteome</keyword>
<dbReference type="InterPro" id="IPR010231">
    <property type="entry name" value="SUF_FeS_clus_asmbl_SufB"/>
</dbReference>
<dbReference type="InterPro" id="IPR055346">
    <property type="entry name" value="Fe-S_cluster_assembly_SufBD"/>
</dbReference>
<dbReference type="FunCoup" id="L0A9U0">
    <property type="interactions" value="13"/>
</dbReference>
<dbReference type="EMBL" id="CP003378">
    <property type="protein sequence ID" value="AFZ70616.1"/>
    <property type="molecule type" value="Genomic_DNA"/>
</dbReference>